<comment type="subcellular location">
    <subcellularLocation>
        <location evidence="1 7">Cell membrane</location>
        <topology evidence="1 7">Multi-pass membrane protein</topology>
    </subcellularLocation>
</comment>
<feature type="transmembrane region" description="Helical" evidence="7">
    <location>
        <begin position="327"/>
        <end position="347"/>
    </location>
</feature>
<feature type="transmembrane region" description="Helical" evidence="7">
    <location>
        <begin position="48"/>
        <end position="66"/>
    </location>
</feature>
<dbReference type="PROSITE" id="PS50928">
    <property type="entry name" value="ABC_TM1"/>
    <property type="match status" value="2"/>
</dbReference>
<dbReference type="EMBL" id="JAIQBY010000007">
    <property type="protein sequence ID" value="MBZ4195361.1"/>
    <property type="molecule type" value="Genomic_DNA"/>
</dbReference>
<accession>A0A953T6N5</accession>
<feature type="transmembrane region" description="Helical" evidence="7">
    <location>
        <begin position="262"/>
        <end position="282"/>
    </location>
</feature>
<keyword evidence="10" id="KW-1185">Reference proteome</keyword>
<sequence length="546" mass="64119">MPNKFGLQVFSENLKNFFSFSYKSTLFGKNNESLWKISFEYLWETVKYAMAGTFIGFVFANITAFGTSKRFTNKYWSFISRNFILFIRAIPELVFINYFINVYHSHATLTFIFLFFSWLWLHKYFSDILNNMDLTPYKIAIYHGLSPSRAFITQVWPRVINRFINLGFYSLESNIKWNTILSTLGIVGIGQLITHGTGANKRQWSELGIPVFVLLSFIILLEIFSFLIKKYFLEDTTKLLKDHKLTGNYKYKKLANHINYKFWIKIFAAVTISIFSIVIIALNNNEIKNVEYIKTFIKQLFNADFSVFNITSFNVADNPILMILQSLVYSLMFVLFSLILLLIILYFSNSKINKNYKYVSIRSLIAISRIIPIIIIFKIFSPIVKSDFTLLILISSIHASSSLIKQMSEASDNIDDYEIMNLKIKGYSNWYIYWKYILPTIKYDLITWTFLYFELAFRNSITYASLSSGSLTIGNKINEYMNLDKGKDISKAFAYIWISTITILIINYLSEVYTKKHIKDNDIYKHKTSNIFSRFYVNKYNYNENR</sequence>
<dbReference type="InterPro" id="IPR000515">
    <property type="entry name" value="MetI-like"/>
</dbReference>
<feature type="transmembrane region" description="Helical" evidence="7">
    <location>
        <begin position="359"/>
        <end position="380"/>
    </location>
</feature>
<feature type="transmembrane region" description="Helical" evidence="7">
    <location>
        <begin position="177"/>
        <end position="195"/>
    </location>
</feature>
<feature type="transmembrane region" description="Helical" evidence="7">
    <location>
        <begin position="492"/>
        <end position="509"/>
    </location>
</feature>
<dbReference type="Pfam" id="PF00528">
    <property type="entry name" value="BPD_transp_1"/>
    <property type="match status" value="2"/>
</dbReference>
<protein>
    <submittedName>
        <fullName evidence="9">ABC transporter permease subunit</fullName>
    </submittedName>
</protein>
<dbReference type="Gene3D" id="1.10.3720.10">
    <property type="entry name" value="MetI-like"/>
    <property type="match status" value="2"/>
</dbReference>
<evidence type="ECO:0000259" key="8">
    <source>
        <dbReference type="PROSITE" id="PS50928"/>
    </source>
</evidence>
<comment type="similarity">
    <text evidence="7">Belongs to the binding-protein-dependent transport system permease family.</text>
</comment>
<evidence type="ECO:0000256" key="2">
    <source>
        <dbReference type="ARBA" id="ARBA00022448"/>
    </source>
</evidence>
<dbReference type="GO" id="GO:0055085">
    <property type="term" value="P:transmembrane transport"/>
    <property type="evidence" value="ECO:0007669"/>
    <property type="project" value="InterPro"/>
</dbReference>
<dbReference type="GO" id="GO:0005886">
    <property type="term" value="C:plasma membrane"/>
    <property type="evidence" value="ECO:0007669"/>
    <property type="project" value="UniProtKB-SubCell"/>
</dbReference>
<keyword evidence="5 7" id="KW-1133">Transmembrane helix</keyword>
<evidence type="ECO:0000313" key="9">
    <source>
        <dbReference type="EMBL" id="MBZ4195361.1"/>
    </source>
</evidence>
<evidence type="ECO:0000256" key="7">
    <source>
        <dbReference type="RuleBase" id="RU363032"/>
    </source>
</evidence>
<dbReference type="InterPro" id="IPR035906">
    <property type="entry name" value="MetI-like_sf"/>
</dbReference>
<gene>
    <name evidence="9" type="ORF">LAD73_01335</name>
</gene>
<evidence type="ECO:0000256" key="3">
    <source>
        <dbReference type="ARBA" id="ARBA00022475"/>
    </source>
</evidence>
<dbReference type="SUPFAM" id="SSF161098">
    <property type="entry name" value="MetI-like"/>
    <property type="match status" value="2"/>
</dbReference>
<dbReference type="AlphaFoldDB" id="A0A953T6N5"/>
<feature type="transmembrane region" description="Helical" evidence="7">
    <location>
        <begin position="106"/>
        <end position="125"/>
    </location>
</feature>
<dbReference type="PANTHER" id="PTHR30043">
    <property type="entry name" value="PHOSPHONATES TRANSPORT SYSTEM PERMEASE PROTEIN"/>
    <property type="match status" value="1"/>
</dbReference>
<dbReference type="PANTHER" id="PTHR30043:SF1">
    <property type="entry name" value="ABC TRANSPORT SYSTEM PERMEASE PROTEIN P69"/>
    <property type="match status" value="1"/>
</dbReference>
<feature type="transmembrane region" description="Helical" evidence="7">
    <location>
        <begin position="78"/>
        <end position="100"/>
    </location>
</feature>
<evidence type="ECO:0000256" key="1">
    <source>
        <dbReference type="ARBA" id="ARBA00004651"/>
    </source>
</evidence>
<feature type="domain" description="ABC transmembrane type-1" evidence="8">
    <location>
        <begin position="42"/>
        <end position="225"/>
    </location>
</feature>
<evidence type="ECO:0000313" key="10">
    <source>
        <dbReference type="Proteomes" id="UP000772186"/>
    </source>
</evidence>
<dbReference type="RefSeq" id="WP_223644528.1">
    <property type="nucleotide sequence ID" value="NZ_JAIQBY010000007.1"/>
</dbReference>
<evidence type="ECO:0000256" key="4">
    <source>
        <dbReference type="ARBA" id="ARBA00022692"/>
    </source>
</evidence>
<keyword evidence="3" id="KW-1003">Cell membrane</keyword>
<name>A0A953T6N5_9MOLU</name>
<comment type="caution">
    <text evidence="9">The sequence shown here is derived from an EMBL/GenBank/DDBJ whole genome shotgun (WGS) entry which is preliminary data.</text>
</comment>
<proteinExistence type="inferred from homology"/>
<dbReference type="Proteomes" id="UP000772186">
    <property type="component" value="Unassembled WGS sequence"/>
</dbReference>
<feature type="transmembrane region" description="Helical" evidence="7">
    <location>
        <begin position="207"/>
        <end position="228"/>
    </location>
</feature>
<keyword evidence="6 7" id="KW-0472">Membrane</keyword>
<reference evidence="9 10" key="1">
    <citation type="submission" date="2021-09" db="EMBL/GenBank/DDBJ databases">
        <title>WGS of Mycoplasma sp. Zaradi2 strains.</title>
        <authorList>
            <person name="Spergser J."/>
        </authorList>
    </citation>
    <scope>NUCLEOTIDE SEQUENCE [LARGE SCALE GENOMIC DNA]</scope>
    <source>
        <strain evidence="9 10">1331</strain>
    </source>
</reference>
<evidence type="ECO:0000256" key="6">
    <source>
        <dbReference type="ARBA" id="ARBA00023136"/>
    </source>
</evidence>
<keyword evidence="2 7" id="KW-0813">Transport</keyword>
<dbReference type="CDD" id="cd06261">
    <property type="entry name" value="TM_PBP2"/>
    <property type="match status" value="1"/>
</dbReference>
<organism evidence="9 10">
    <name type="scientific">Mycoplasma tauri</name>
    <dbReference type="NCBI Taxonomy" id="547987"/>
    <lineage>
        <taxon>Bacteria</taxon>
        <taxon>Bacillati</taxon>
        <taxon>Mycoplasmatota</taxon>
        <taxon>Mollicutes</taxon>
        <taxon>Mycoplasmataceae</taxon>
        <taxon>Mycoplasma</taxon>
    </lineage>
</organism>
<keyword evidence="4 7" id="KW-0812">Transmembrane</keyword>
<feature type="domain" description="ABC transmembrane type-1" evidence="8">
    <location>
        <begin position="323"/>
        <end position="510"/>
    </location>
</feature>
<evidence type="ECO:0000256" key="5">
    <source>
        <dbReference type="ARBA" id="ARBA00022989"/>
    </source>
</evidence>